<dbReference type="AlphaFoldDB" id="A0A3B1DUF1"/>
<name>A0A3B1DUF1_9ZZZZ</name>
<proteinExistence type="predicted"/>
<organism evidence="1">
    <name type="scientific">hydrothermal vent metagenome</name>
    <dbReference type="NCBI Taxonomy" id="652676"/>
    <lineage>
        <taxon>unclassified sequences</taxon>
        <taxon>metagenomes</taxon>
        <taxon>ecological metagenomes</taxon>
    </lineage>
</organism>
<sequence length="650" mass="70756">MRHLPAALLTTLLLCCLPLGATEPLDGVRSPCDGVILPLDTGAGPFQAPGLVFSPQPDTTQPEPAARLHPGVQLGRRAGMTLAARGVIPTVVLVPDPASYAEAIAGWTPSTIYPVLIDDGSWKTREDIARFVRSFKPESVVRWQFDPATSASAPPTEMRPRRAIRGARALAESALARAWGLEAQTPDDEPLHHRLVAHWLDNSLAPPGLIVADERDPAWTAALALAAARAQPILWTTLPKLSVDSSISPAQAEAVCAQIEQFATQSRLPWRALGDAIDAVTIAAALPGRIETQPKEFIATTDRIGRHPDAGRWAWAGQIFGSEPRAAYRAMCSIFLRIESAWLFDGYDSTQPWVQWDCTRAAEYLKKADIFTMLDDEPNNRLRDWKLRAERPIHADLILINSSGNRAWFDLAGSRARAGDIPLLDVPAAMHIVHSWSAVSPGRPATVAGRWLEHGVFAYIGSVHEPYLQAFVPTPIFAQRLLGGMAFGAAGRGDSSKVWRITVLADPLYAYRPVSPRQEIDLPLEGTISLEEELKEAAGAGRYAEMFAALSLLGRDSATARLFGAMLRDAPQSLDAGVAEAALFALFRTGTDEAFLHAYTVLPEDLAGDLHAVDALWFVGRRAVRERSDYHEAALTLMAAHIREVQKEAD</sequence>
<feature type="non-terminal residue" evidence="1">
    <location>
        <position position="650"/>
    </location>
</feature>
<evidence type="ECO:0000313" key="1">
    <source>
        <dbReference type="EMBL" id="VAX42521.1"/>
    </source>
</evidence>
<accession>A0A3B1DUF1</accession>
<gene>
    <name evidence="1" type="ORF">MNBD_PLANCTO03-1513</name>
</gene>
<protein>
    <submittedName>
        <fullName evidence="1">Uncharacterized protein</fullName>
    </submittedName>
</protein>
<reference evidence="1" key="1">
    <citation type="submission" date="2018-06" db="EMBL/GenBank/DDBJ databases">
        <authorList>
            <person name="Zhirakovskaya E."/>
        </authorList>
    </citation>
    <scope>NUCLEOTIDE SEQUENCE</scope>
</reference>
<dbReference type="EMBL" id="UOGK01000706">
    <property type="protein sequence ID" value="VAX42521.1"/>
    <property type="molecule type" value="Genomic_DNA"/>
</dbReference>